<dbReference type="PANTHER" id="PTHR31111">
    <property type="entry name" value="BNAA05G37150D PROTEIN-RELATED"/>
    <property type="match status" value="1"/>
</dbReference>
<dbReference type="Pfam" id="PF00646">
    <property type="entry name" value="F-box"/>
    <property type="match status" value="2"/>
</dbReference>
<organism evidence="2 3">
    <name type="scientific">Brassica napus</name>
    <name type="common">Rape</name>
    <dbReference type="NCBI Taxonomy" id="3708"/>
    <lineage>
        <taxon>Eukaryota</taxon>
        <taxon>Viridiplantae</taxon>
        <taxon>Streptophyta</taxon>
        <taxon>Embryophyta</taxon>
        <taxon>Tracheophyta</taxon>
        <taxon>Spermatophyta</taxon>
        <taxon>Magnoliopsida</taxon>
        <taxon>eudicotyledons</taxon>
        <taxon>Gunneridae</taxon>
        <taxon>Pentapetalae</taxon>
        <taxon>rosids</taxon>
        <taxon>malvids</taxon>
        <taxon>Brassicales</taxon>
        <taxon>Brassicaceae</taxon>
        <taxon>Brassiceae</taxon>
        <taxon>Brassica</taxon>
    </lineage>
</organism>
<evidence type="ECO:0000313" key="2">
    <source>
        <dbReference type="EMBL" id="KAH0911034.1"/>
    </source>
</evidence>
<dbReference type="Pfam" id="PF08268">
    <property type="entry name" value="FBA_3"/>
    <property type="match status" value="6"/>
</dbReference>
<dbReference type="SUPFAM" id="SSF81383">
    <property type="entry name" value="F-box domain"/>
    <property type="match status" value="2"/>
</dbReference>
<dbReference type="CDD" id="cd22157">
    <property type="entry name" value="F-box_AtFBW1-like"/>
    <property type="match status" value="2"/>
</dbReference>
<reference evidence="2 3" key="1">
    <citation type="submission" date="2021-05" db="EMBL/GenBank/DDBJ databases">
        <title>Genome Assembly of Synthetic Allotetraploid Brassica napus Reveals Homoeologous Exchanges between Subgenomes.</title>
        <authorList>
            <person name="Davis J.T."/>
        </authorList>
    </citation>
    <scope>NUCLEOTIDE SEQUENCE [LARGE SCALE GENOMIC DNA]</scope>
    <source>
        <strain evidence="3">cv. Da-Ae</strain>
        <tissue evidence="2">Seedling</tissue>
    </source>
</reference>
<evidence type="ECO:0000259" key="1">
    <source>
        <dbReference type="SMART" id="SM00256"/>
    </source>
</evidence>
<gene>
    <name evidence="2" type="ORF">HID58_034355</name>
</gene>
<accession>A0ABQ8C1W4</accession>
<dbReference type="SMART" id="SM00256">
    <property type="entry name" value="FBOX"/>
    <property type="match status" value="2"/>
</dbReference>
<evidence type="ECO:0000313" key="3">
    <source>
        <dbReference type="Proteomes" id="UP000824890"/>
    </source>
</evidence>
<feature type="domain" description="F-box" evidence="1">
    <location>
        <begin position="828"/>
        <end position="867"/>
    </location>
</feature>
<name>A0ABQ8C1W4_BRANA</name>
<proteinExistence type="predicted"/>
<protein>
    <recommendedName>
        <fullName evidence="1">F-box domain-containing protein</fullName>
    </recommendedName>
</protein>
<dbReference type="InterPro" id="IPR013187">
    <property type="entry name" value="F-box-assoc_dom_typ3"/>
</dbReference>
<dbReference type="PANTHER" id="PTHR31111:SF120">
    <property type="entry name" value="F-BOX DOMAIN-CONTAINING PROTEIN"/>
    <property type="match status" value="1"/>
</dbReference>
<dbReference type="EMBL" id="JAGKQM010000009">
    <property type="protein sequence ID" value="KAH0911034.1"/>
    <property type="molecule type" value="Genomic_DNA"/>
</dbReference>
<feature type="domain" description="F-box" evidence="1">
    <location>
        <begin position="162"/>
        <end position="201"/>
    </location>
</feature>
<dbReference type="InterPro" id="IPR036047">
    <property type="entry name" value="F-box-like_dom_sf"/>
</dbReference>
<keyword evidence="3" id="KW-1185">Reference proteome</keyword>
<dbReference type="NCBIfam" id="TIGR01640">
    <property type="entry name" value="F_box_assoc_1"/>
    <property type="match status" value="2"/>
</dbReference>
<sequence length="1038" mass="120744">MSKYWLYTAVKAVIIDLKFKLRRLEKQNLHREMSSIILLLVSCEFLTMPRSKSDRSLSTLIQLAVGQVGHDASNSPNGELDWTWASWVSPTPCIVVSGTLNGDLDLANPICPMAGRTMLTIAKIVMSLEKYNNPVKHLKIIKGHIQSSKNSSTYVGGNSETLPIDLIIEILKRLPAKAIALCRCVSKEWDSILCSPHFAKSFLTSSSTRPQLLFTFEFKGKWHFFSSPQLHFNENISVVAPDYHMGVSGDWYKEVCLSTNGFVYLYEKQMLKGKMERVPVLCNPSTGQKIPLPKVRAKNNELRSFLGYDPIEKQFKFLCMTWHWKKPFYVYFYNVERKSVRRVEIQGIEEKVFMDPAAHHGEVFTFPNHVENLMYNNQLRVLDDTEKGNWSKHFLYFPVMVLWNIKSVWGTDTGEILRVLDDTKKGNWSKHFLYFPDIVLWNIKSVWGTDTGEIVWAQWPWIKPCYVYYYNVKRQSVRRVYIQGIDDKKGNWSKHFLYFPDMVIWNIKSVWGTDTGEIVWAQWPWIKPCYVYYYNVERQSVRRVYIQGIDDKLRVLDDTEKGNWSKHFLYFPDMVIWNIKLVWGTDMGEIIKPCYVYYYNVERQSVRRVYIQGIDDKAHQNGIYVNGILCYISLNKLTYVIACFDVKSEKFRFLQIEEESSVLISFLMLINYKRQLGALVFDDGDFELSWPKDQSEKLIRAKLFGRQVLGPINFMFSTTMWRDRMLIQLDIGQVGHDASNSPNGELDWTWASCVSPKPRILVSGTLNGDLDLAYPICPMAGRTMLTIAKIVMSLEKYNNPVKHLKIIKGHIQSSKNSSTYVGGNSETLPIDLIIEILKRLPAKAIALCRCVSKEWDSILCSPHFAKSFLTSSSTRPQLLFTFEFKGKWHFFSSPQLHFNENISVVAPDYHMGVSGDWYKEVCLSANGFVYLYEKQMLKGKMERVPVLCNPSTGQKIPLPKVRAKNNELRSFLGYDPIEKQFKWRWKKPFYVYYYNVERKSVRRVEIQGIEEKVFMDPAAHHGEVFTFPNHVENLMFRQ</sequence>
<comment type="caution">
    <text evidence="2">The sequence shown here is derived from an EMBL/GenBank/DDBJ whole genome shotgun (WGS) entry which is preliminary data.</text>
</comment>
<dbReference type="InterPro" id="IPR001810">
    <property type="entry name" value="F-box_dom"/>
</dbReference>
<dbReference type="InterPro" id="IPR017451">
    <property type="entry name" value="F-box-assoc_interact_dom"/>
</dbReference>
<dbReference type="Gene3D" id="1.20.1280.50">
    <property type="match status" value="2"/>
</dbReference>
<dbReference type="Proteomes" id="UP000824890">
    <property type="component" value="Unassembled WGS sequence"/>
</dbReference>